<comment type="subcellular location">
    <subcellularLocation>
        <location evidence="1">Mitochondrion</location>
    </subcellularLocation>
</comment>
<dbReference type="PANTHER" id="PTHR13184">
    <property type="entry name" value="37S RIBOSOMAL PROTEIN S22"/>
    <property type="match status" value="1"/>
</dbReference>
<evidence type="ECO:0000313" key="10">
    <source>
        <dbReference type="Proteomes" id="UP001201812"/>
    </source>
</evidence>
<keyword evidence="2" id="KW-0479">Metal-binding</keyword>
<dbReference type="GO" id="GO:0008168">
    <property type="term" value="F:methyltransferase activity"/>
    <property type="evidence" value="ECO:0007669"/>
    <property type="project" value="InterPro"/>
</dbReference>
<dbReference type="Pfam" id="PF09243">
    <property type="entry name" value="Rsm22"/>
    <property type="match status" value="2"/>
</dbReference>
<evidence type="ECO:0000313" key="9">
    <source>
        <dbReference type="EMBL" id="KAI1701088.1"/>
    </source>
</evidence>
<keyword evidence="10" id="KW-1185">Reference proteome</keyword>
<dbReference type="InterPro" id="IPR015324">
    <property type="entry name" value="Ribosomal_Rsm22-like"/>
</dbReference>
<evidence type="ECO:0000256" key="2">
    <source>
        <dbReference type="ARBA" id="ARBA00022723"/>
    </source>
</evidence>
<name>A0AAD4MP78_9BILA</name>
<keyword evidence="4" id="KW-0408">Iron</keyword>
<dbReference type="Proteomes" id="UP001201812">
    <property type="component" value="Unassembled WGS sequence"/>
</dbReference>
<organism evidence="9 10">
    <name type="scientific">Ditylenchus destructor</name>
    <dbReference type="NCBI Taxonomy" id="166010"/>
    <lineage>
        <taxon>Eukaryota</taxon>
        <taxon>Metazoa</taxon>
        <taxon>Ecdysozoa</taxon>
        <taxon>Nematoda</taxon>
        <taxon>Chromadorea</taxon>
        <taxon>Rhabditida</taxon>
        <taxon>Tylenchina</taxon>
        <taxon>Tylenchomorpha</taxon>
        <taxon>Sphaerularioidea</taxon>
        <taxon>Anguinidae</taxon>
        <taxon>Anguininae</taxon>
        <taxon>Ditylenchus</taxon>
    </lineage>
</organism>
<keyword evidence="6" id="KW-0496">Mitochondrion</keyword>
<dbReference type="InterPro" id="IPR052571">
    <property type="entry name" value="Mt_RNA_Methyltransferase"/>
</dbReference>
<evidence type="ECO:0000256" key="7">
    <source>
        <dbReference type="ARBA" id="ARBA00045681"/>
    </source>
</evidence>
<proteinExistence type="predicted"/>
<dbReference type="GO" id="GO:0003735">
    <property type="term" value="F:structural constituent of ribosome"/>
    <property type="evidence" value="ECO:0007669"/>
    <property type="project" value="TreeGrafter"/>
</dbReference>
<keyword evidence="3" id="KW-0809">Transit peptide</keyword>
<keyword evidence="5" id="KW-0411">Iron-sulfur</keyword>
<dbReference type="InterPro" id="IPR029063">
    <property type="entry name" value="SAM-dependent_MTases_sf"/>
</dbReference>
<dbReference type="GO" id="GO:0046872">
    <property type="term" value="F:metal ion binding"/>
    <property type="evidence" value="ECO:0007669"/>
    <property type="project" value="UniProtKB-KW"/>
</dbReference>
<evidence type="ECO:0000256" key="1">
    <source>
        <dbReference type="ARBA" id="ARBA00004173"/>
    </source>
</evidence>
<sequence>MRPSILLVCKNCISRSLRYNSSVSAVIPKSNKHPKQAAKAELWLTEDGITDRQTLNRDYAFRRCHVTSVNMKSGQKSILRLTHGTEHVRYDDLVVACSDLPDEAKEGLIAVLKQCKQHPKAMQGEADVLSRKLEGRKFPPNADEIRLARAQVVKEIMEQDMELQYEMKNMKKRRFLEKLIYEKAHRELAKQRYHWKPLTVNSYEQAAVFALSRFGGYFTEMRRVLAEFGRNNFVPNSVLDYGSGVGGAFWAAQERWGDAMQHYCLVDPNLYMRQVSMDIMRGSQQDIPGAFVNKGVYFRKNILPSPQNTYDLVICHRTLIEMPTEEERIALVEMLWQRATKYLVIVDTHMADSFKELMKIRDHIINGGSTFDYEFVKNALDEKNLLDLNLIKYLSKKDVADYDKLQTVQKLLGDDFEIPTKLDPGFVYAPCPHDKRCPMLSRGACKFKVRWMERRADHRTESINRDGTLTDWFSYVIFEKGQRPKETFAPRILDHHLNHHVVNCQVCTQNNGLQGFDVSKRAEEIYRRVKSAKIGQLLTVQEELIKRGPSPKSEISPDAILAEEDIMKMIENMPSITKLIEEIPAEEEDFFDSTSVDNSNQEPTEGTEKVVKPE</sequence>
<dbReference type="PANTHER" id="PTHR13184:SF5">
    <property type="entry name" value="METHYLTRANSFERASE-LIKE PROTEIN 17, MITOCHONDRIAL"/>
    <property type="match status" value="1"/>
</dbReference>
<feature type="compositionally biased region" description="Polar residues" evidence="8">
    <location>
        <begin position="592"/>
        <end position="604"/>
    </location>
</feature>
<evidence type="ECO:0000256" key="4">
    <source>
        <dbReference type="ARBA" id="ARBA00023004"/>
    </source>
</evidence>
<evidence type="ECO:0000256" key="5">
    <source>
        <dbReference type="ARBA" id="ARBA00023014"/>
    </source>
</evidence>
<evidence type="ECO:0000256" key="6">
    <source>
        <dbReference type="ARBA" id="ARBA00023128"/>
    </source>
</evidence>
<protein>
    <submittedName>
        <fullName evidence="9">Mitochondrial small ribosomal subunit rsm22 domain-containing protein</fullName>
    </submittedName>
</protein>
<evidence type="ECO:0000256" key="8">
    <source>
        <dbReference type="SAM" id="MobiDB-lite"/>
    </source>
</evidence>
<comment type="caution">
    <text evidence="9">The sequence shown here is derived from an EMBL/GenBank/DDBJ whole genome shotgun (WGS) entry which is preliminary data.</text>
</comment>
<dbReference type="GO" id="GO:0051536">
    <property type="term" value="F:iron-sulfur cluster binding"/>
    <property type="evidence" value="ECO:0007669"/>
    <property type="project" value="UniProtKB-KW"/>
</dbReference>
<dbReference type="AlphaFoldDB" id="A0AAD4MP78"/>
<dbReference type="SUPFAM" id="SSF53335">
    <property type="entry name" value="S-adenosyl-L-methionine-dependent methyltransferases"/>
    <property type="match status" value="1"/>
</dbReference>
<evidence type="ECO:0000256" key="3">
    <source>
        <dbReference type="ARBA" id="ARBA00022946"/>
    </source>
</evidence>
<feature type="region of interest" description="Disordered" evidence="8">
    <location>
        <begin position="587"/>
        <end position="614"/>
    </location>
</feature>
<accession>A0AAD4MP78</accession>
<dbReference type="Gene3D" id="3.40.50.150">
    <property type="entry name" value="Vaccinia Virus protein VP39"/>
    <property type="match status" value="1"/>
</dbReference>
<dbReference type="GO" id="GO:0006412">
    <property type="term" value="P:translation"/>
    <property type="evidence" value="ECO:0007669"/>
    <property type="project" value="InterPro"/>
</dbReference>
<comment type="function">
    <text evidence="7">Mitochondrial ribosome (mitoribosome) assembly factor. Binds at the interface of the head and body domains of the mitochondrial small ribosomal subunit (mt-SSU), occluding the mRNA channel and preventing compaction of the head domain towards the body. Probable inactive methyltransferase: retains the characteristic folding and ability to bind S-adenosyl-L-methionine, but it probably lost its methyltransferase activity.</text>
</comment>
<gene>
    <name evidence="9" type="ORF">DdX_16318</name>
</gene>
<reference evidence="9" key="1">
    <citation type="submission" date="2022-01" db="EMBL/GenBank/DDBJ databases">
        <title>Genome Sequence Resource for Two Populations of Ditylenchus destructor, the Migratory Endoparasitic Phytonematode.</title>
        <authorList>
            <person name="Zhang H."/>
            <person name="Lin R."/>
            <person name="Xie B."/>
        </authorList>
    </citation>
    <scope>NUCLEOTIDE SEQUENCE</scope>
    <source>
        <strain evidence="9">BazhouSP</strain>
    </source>
</reference>
<dbReference type="GO" id="GO:0005763">
    <property type="term" value="C:mitochondrial small ribosomal subunit"/>
    <property type="evidence" value="ECO:0007669"/>
    <property type="project" value="TreeGrafter"/>
</dbReference>
<dbReference type="EMBL" id="JAKKPZ010000127">
    <property type="protein sequence ID" value="KAI1701088.1"/>
    <property type="molecule type" value="Genomic_DNA"/>
</dbReference>